<evidence type="ECO:0000256" key="8">
    <source>
        <dbReference type="ARBA" id="ARBA00023306"/>
    </source>
</evidence>
<comment type="subcellular location">
    <subcellularLocation>
        <location evidence="1">Cytoplasm</location>
    </subcellularLocation>
</comment>
<sequence>MKLDELKQYKKILILGYGVEGQATEKYLQKFYPEAEIGRADKMDGEDYLQRQNDYDLVIKTPGIPPRLVTKPYTTATNIFFANVTNQIIGITGTKGKSTVSNLVNSVLNGAGQPATLAGNIGRPMLELLTEGLDEKAIVVLELSSYQLEDIQFSPHIACILNIYQELHNHQTLENYFQAKAQIVHHSLENDYYVYNQSFVPLHNLTKKTKAQATAYSEKDEEPIGAIYRSNVAAVAAITSLYGINREVVREIIAQTPQLPHRLVNMGTYEGITFYDDSASTHPEATVHALSLIPNVSTAIIGGQNRGYDFSVLVKKLASVHVDNIVLFPDTDNVINKLIAESGNYQPQVLVTKSMVEAVAFAFSKSRRGSVCLLSPGAPSYTMFTNFSERGDTFTKLVNTHEKETASSKTATAK</sequence>
<dbReference type="PANTHER" id="PTHR43692:SF1">
    <property type="entry name" value="UDP-N-ACETYLMURAMOYLALANINE--D-GLUTAMATE LIGASE"/>
    <property type="match status" value="1"/>
</dbReference>
<evidence type="ECO:0000256" key="2">
    <source>
        <dbReference type="ARBA" id="ARBA00004752"/>
    </source>
</evidence>
<evidence type="ECO:0000256" key="3">
    <source>
        <dbReference type="ARBA" id="ARBA00022490"/>
    </source>
</evidence>
<dbReference type="GO" id="GO:0005524">
    <property type="term" value="F:ATP binding"/>
    <property type="evidence" value="ECO:0007669"/>
    <property type="project" value="UniProtKB-KW"/>
</dbReference>
<dbReference type="GO" id="GO:0005737">
    <property type="term" value="C:cytoplasm"/>
    <property type="evidence" value="ECO:0007669"/>
    <property type="project" value="UniProtKB-SubCell"/>
</dbReference>
<keyword evidence="5" id="KW-0132">Cell division</keyword>
<dbReference type="InterPro" id="IPR005762">
    <property type="entry name" value="MurD"/>
</dbReference>
<gene>
    <name evidence="10" type="ORF">A3F34_02640</name>
</gene>
<comment type="caution">
    <text evidence="10">The sequence shown here is derived from an EMBL/GenBank/DDBJ whole genome shotgun (WGS) entry which is preliminary data.</text>
</comment>
<evidence type="ECO:0000259" key="9">
    <source>
        <dbReference type="Pfam" id="PF08245"/>
    </source>
</evidence>
<dbReference type="InterPro" id="IPR036615">
    <property type="entry name" value="Mur_ligase_C_dom_sf"/>
</dbReference>
<name>A0A1F7I5M4_9BACT</name>
<dbReference type="SUPFAM" id="SSF53244">
    <property type="entry name" value="MurD-like peptide ligases, peptide-binding domain"/>
    <property type="match status" value="1"/>
</dbReference>
<feature type="domain" description="Mur ligase central" evidence="9">
    <location>
        <begin position="91"/>
        <end position="228"/>
    </location>
</feature>
<accession>A0A1F7I5M4</accession>
<proteinExistence type="predicted"/>
<dbReference type="GO" id="GO:0004326">
    <property type="term" value="F:tetrahydrofolylpolyglutamate synthase activity"/>
    <property type="evidence" value="ECO:0007669"/>
    <property type="project" value="InterPro"/>
</dbReference>
<comment type="pathway">
    <text evidence="2">Cell wall biogenesis; peptidoglycan biosynthesis.</text>
</comment>
<reference evidence="10 11" key="1">
    <citation type="journal article" date="2016" name="Nat. Commun.">
        <title>Thousands of microbial genomes shed light on interconnected biogeochemical processes in an aquifer system.</title>
        <authorList>
            <person name="Anantharaman K."/>
            <person name="Brown C.T."/>
            <person name="Hug L.A."/>
            <person name="Sharon I."/>
            <person name="Castelle C.J."/>
            <person name="Probst A.J."/>
            <person name="Thomas B.C."/>
            <person name="Singh A."/>
            <person name="Wilkins M.J."/>
            <person name="Karaoz U."/>
            <person name="Brodie E.L."/>
            <person name="Williams K.H."/>
            <person name="Hubbard S.S."/>
            <person name="Banfield J.F."/>
        </authorList>
    </citation>
    <scope>NUCLEOTIDE SEQUENCE [LARGE SCALE GENOMIC DNA]</scope>
</reference>
<evidence type="ECO:0000256" key="6">
    <source>
        <dbReference type="ARBA" id="ARBA00022741"/>
    </source>
</evidence>
<evidence type="ECO:0000313" key="11">
    <source>
        <dbReference type="Proteomes" id="UP000179024"/>
    </source>
</evidence>
<keyword evidence="4" id="KW-0436">Ligase</keyword>
<dbReference type="Gene3D" id="3.90.190.20">
    <property type="entry name" value="Mur ligase, C-terminal domain"/>
    <property type="match status" value="1"/>
</dbReference>
<dbReference type="SUPFAM" id="SSF53623">
    <property type="entry name" value="MurD-like peptide ligases, catalytic domain"/>
    <property type="match status" value="1"/>
</dbReference>
<dbReference type="Proteomes" id="UP000179024">
    <property type="component" value="Unassembled WGS sequence"/>
</dbReference>
<evidence type="ECO:0000313" key="10">
    <source>
        <dbReference type="EMBL" id="OGK38689.1"/>
    </source>
</evidence>
<dbReference type="GO" id="GO:0051301">
    <property type="term" value="P:cell division"/>
    <property type="evidence" value="ECO:0007669"/>
    <property type="project" value="UniProtKB-KW"/>
</dbReference>
<keyword evidence="7" id="KW-0067">ATP-binding</keyword>
<dbReference type="EMBL" id="MGAE01000050">
    <property type="protein sequence ID" value="OGK38689.1"/>
    <property type="molecule type" value="Genomic_DNA"/>
</dbReference>
<evidence type="ECO:0000256" key="1">
    <source>
        <dbReference type="ARBA" id="ARBA00004496"/>
    </source>
</evidence>
<dbReference type="InterPro" id="IPR018109">
    <property type="entry name" value="Folylpolyglutamate_synth_CS"/>
</dbReference>
<protein>
    <recommendedName>
        <fullName evidence="9">Mur ligase central domain-containing protein</fullName>
    </recommendedName>
</protein>
<dbReference type="GO" id="GO:0008360">
    <property type="term" value="P:regulation of cell shape"/>
    <property type="evidence" value="ECO:0007669"/>
    <property type="project" value="InterPro"/>
</dbReference>
<organism evidence="10 11">
    <name type="scientific">Candidatus Roizmanbacteria bacterium RIFCSPHIGHO2_12_FULL_44_10</name>
    <dbReference type="NCBI Taxonomy" id="1802054"/>
    <lineage>
        <taxon>Bacteria</taxon>
        <taxon>Candidatus Roizmaniibacteriota</taxon>
    </lineage>
</organism>
<keyword evidence="3" id="KW-0963">Cytoplasm</keyword>
<dbReference type="GO" id="GO:0008764">
    <property type="term" value="F:UDP-N-acetylmuramoylalanine-D-glutamate ligase activity"/>
    <property type="evidence" value="ECO:0007669"/>
    <property type="project" value="InterPro"/>
</dbReference>
<dbReference type="Pfam" id="PF08245">
    <property type="entry name" value="Mur_ligase_M"/>
    <property type="match status" value="1"/>
</dbReference>
<dbReference type="InterPro" id="IPR036565">
    <property type="entry name" value="Mur-like_cat_sf"/>
</dbReference>
<dbReference type="InterPro" id="IPR013221">
    <property type="entry name" value="Mur_ligase_cen"/>
</dbReference>
<dbReference type="PANTHER" id="PTHR43692">
    <property type="entry name" value="UDP-N-ACETYLMURAMOYLALANINE--D-GLUTAMATE LIGASE"/>
    <property type="match status" value="1"/>
</dbReference>
<evidence type="ECO:0000256" key="7">
    <source>
        <dbReference type="ARBA" id="ARBA00022840"/>
    </source>
</evidence>
<evidence type="ECO:0000256" key="5">
    <source>
        <dbReference type="ARBA" id="ARBA00022618"/>
    </source>
</evidence>
<dbReference type="AlphaFoldDB" id="A0A1F7I5M4"/>
<dbReference type="Gene3D" id="3.40.1190.10">
    <property type="entry name" value="Mur-like, catalytic domain"/>
    <property type="match status" value="1"/>
</dbReference>
<keyword evidence="6" id="KW-0547">Nucleotide-binding</keyword>
<keyword evidence="8" id="KW-0131">Cell cycle</keyword>
<evidence type="ECO:0000256" key="4">
    <source>
        <dbReference type="ARBA" id="ARBA00022598"/>
    </source>
</evidence>
<dbReference type="PROSITE" id="PS01011">
    <property type="entry name" value="FOLYLPOLYGLU_SYNT_1"/>
    <property type="match status" value="1"/>
</dbReference>